<feature type="region of interest" description="Disordered" evidence="1">
    <location>
        <begin position="1"/>
        <end position="88"/>
    </location>
</feature>
<sequence>MLSPNPSYCSQSSHQRAPLGAASTSCKAATIKDRVASSHDERGNRACTTAVRTRTATFSPHPKAHPLKGSPSHSRDRAANHCHPPSPPLPDLGHISPPWLLEQLDQELLLGSIFSPSPGSFSSSPESKATQRGGIPFLRSLEARRQGQECRVLSSSPPRRGPGAGRSPLCARSARVLPSLATCVLSTGTAQTPIQVKLALAVPSTAKPPLMLEHSI</sequence>
<feature type="compositionally biased region" description="Basic and acidic residues" evidence="1">
    <location>
        <begin position="30"/>
        <end position="44"/>
    </location>
</feature>
<protein>
    <submittedName>
        <fullName evidence="2">Uncharacterized protein</fullName>
    </submittedName>
</protein>
<proteinExistence type="predicted"/>
<reference evidence="2" key="1">
    <citation type="submission" date="2020-05" db="EMBL/GenBank/DDBJ databases">
        <title>WGS assembly of Panicum virgatum.</title>
        <authorList>
            <person name="Lovell J.T."/>
            <person name="Jenkins J."/>
            <person name="Shu S."/>
            <person name="Juenger T.E."/>
            <person name="Schmutz J."/>
        </authorList>
    </citation>
    <scope>NUCLEOTIDE SEQUENCE</scope>
    <source>
        <strain evidence="2">AP13</strain>
    </source>
</reference>
<evidence type="ECO:0000313" key="3">
    <source>
        <dbReference type="Proteomes" id="UP000823388"/>
    </source>
</evidence>
<organism evidence="2 3">
    <name type="scientific">Panicum virgatum</name>
    <name type="common">Blackwell switchgrass</name>
    <dbReference type="NCBI Taxonomy" id="38727"/>
    <lineage>
        <taxon>Eukaryota</taxon>
        <taxon>Viridiplantae</taxon>
        <taxon>Streptophyta</taxon>
        <taxon>Embryophyta</taxon>
        <taxon>Tracheophyta</taxon>
        <taxon>Spermatophyta</taxon>
        <taxon>Magnoliopsida</taxon>
        <taxon>Liliopsida</taxon>
        <taxon>Poales</taxon>
        <taxon>Poaceae</taxon>
        <taxon>PACMAD clade</taxon>
        <taxon>Panicoideae</taxon>
        <taxon>Panicodae</taxon>
        <taxon>Paniceae</taxon>
        <taxon>Panicinae</taxon>
        <taxon>Panicum</taxon>
        <taxon>Panicum sect. Hiantes</taxon>
    </lineage>
</organism>
<evidence type="ECO:0000313" key="2">
    <source>
        <dbReference type="EMBL" id="KAG2581938.1"/>
    </source>
</evidence>
<evidence type="ECO:0000256" key="1">
    <source>
        <dbReference type="SAM" id="MobiDB-lite"/>
    </source>
</evidence>
<comment type="caution">
    <text evidence="2">The sequence shown here is derived from an EMBL/GenBank/DDBJ whole genome shotgun (WGS) entry which is preliminary data.</text>
</comment>
<feature type="compositionally biased region" description="Low complexity" evidence="1">
    <location>
        <begin position="45"/>
        <end position="57"/>
    </location>
</feature>
<name>A0A8T0R9Z9_PANVG</name>
<feature type="compositionally biased region" description="Polar residues" evidence="1">
    <location>
        <begin position="1"/>
        <end position="15"/>
    </location>
</feature>
<feature type="region of interest" description="Disordered" evidence="1">
    <location>
        <begin position="149"/>
        <end position="168"/>
    </location>
</feature>
<dbReference type="AlphaFoldDB" id="A0A8T0R9Z9"/>
<keyword evidence="3" id="KW-1185">Reference proteome</keyword>
<dbReference type="Proteomes" id="UP000823388">
    <property type="component" value="Chromosome 6K"/>
</dbReference>
<dbReference type="EMBL" id="CM029047">
    <property type="protein sequence ID" value="KAG2581938.1"/>
    <property type="molecule type" value="Genomic_DNA"/>
</dbReference>
<accession>A0A8T0R9Z9</accession>
<gene>
    <name evidence="2" type="ORF">PVAP13_6KG082375</name>
</gene>